<evidence type="ECO:0000313" key="1">
    <source>
        <dbReference type="EMBL" id="TDP91673.1"/>
    </source>
</evidence>
<organism evidence="1 2">
    <name type="scientific">Leucobacter luti</name>
    <dbReference type="NCBI Taxonomy" id="340320"/>
    <lineage>
        <taxon>Bacteria</taxon>
        <taxon>Bacillati</taxon>
        <taxon>Actinomycetota</taxon>
        <taxon>Actinomycetes</taxon>
        <taxon>Micrococcales</taxon>
        <taxon>Microbacteriaceae</taxon>
        <taxon>Leucobacter</taxon>
    </lineage>
</organism>
<dbReference type="AlphaFoldDB" id="A0A4R6RXF5"/>
<comment type="caution">
    <text evidence="1">The sequence shown here is derived from an EMBL/GenBank/DDBJ whole genome shotgun (WGS) entry which is preliminary data.</text>
</comment>
<keyword evidence="2" id="KW-1185">Reference proteome</keyword>
<dbReference type="OrthoDB" id="4954868at2"/>
<name>A0A4R6RXF5_9MICO</name>
<gene>
    <name evidence="1" type="ORF">EDF62_2292</name>
</gene>
<reference evidence="1 2" key="1">
    <citation type="submission" date="2019-03" db="EMBL/GenBank/DDBJ databases">
        <title>Genomic analyses of the natural microbiome of Caenorhabditis elegans.</title>
        <authorList>
            <person name="Samuel B."/>
        </authorList>
    </citation>
    <scope>NUCLEOTIDE SEQUENCE [LARGE SCALE GENOMIC DNA]</scope>
    <source>
        <strain evidence="1 2">JUb18</strain>
    </source>
</reference>
<protein>
    <submittedName>
        <fullName evidence="1">Uncharacterized protein DUF4192</fullName>
    </submittedName>
</protein>
<dbReference type="EMBL" id="SNYA01000005">
    <property type="protein sequence ID" value="TDP91673.1"/>
    <property type="molecule type" value="Genomic_DNA"/>
</dbReference>
<dbReference type="Pfam" id="PF13830">
    <property type="entry name" value="DUF4192"/>
    <property type="match status" value="1"/>
</dbReference>
<dbReference type="RefSeq" id="WP_133617085.1">
    <property type="nucleotide sequence ID" value="NZ_SNYA01000005.1"/>
</dbReference>
<proteinExistence type="predicted"/>
<evidence type="ECO:0000313" key="2">
    <source>
        <dbReference type="Proteomes" id="UP000295601"/>
    </source>
</evidence>
<dbReference type="InterPro" id="IPR025447">
    <property type="entry name" value="DUF4192"/>
</dbReference>
<dbReference type="Proteomes" id="UP000295601">
    <property type="component" value="Unassembled WGS sequence"/>
</dbReference>
<accession>A0A4R6RXF5</accession>
<sequence length="401" mass="42776">MSPLHVAPAALSAPVVQCHTTADFLAALPFFLGFTPRNSLVAVMFSGSRSRTGLRLDLPRDNSRETAQAVSSTLLTALESLRGAPRPGIPDTGRHAGVRSAAREYRPAVALVLATNRRFTATSGAPCRTFASGIAQELIRSGFEVRELSCLAANGWVNYLEPDPPPLGHPLEDIVTSPVALSARLRSEHVPDFAALGKLPDPEPQRATAIAAALATDSRCTSSQAKPISIERTAAAARRLRAPEPLSIADSVDLIRTLATPAQWVGVVFGLMKSPEATTHMMSDPTTSQFFAQLSPQRDGAGNEHYPAVLGIFSGLGVMSPGRERLTDVRDRLQTATAECPSEHRIPLLALCALAWWLSGLQSVAHRHIEAARAINSAHPLVLTMLLLISTPAHLTPGAHR</sequence>